<name>A0A937RHN4_9ACTN</name>
<evidence type="ECO:0000259" key="2">
    <source>
        <dbReference type="Pfam" id="PF13338"/>
    </source>
</evidence>
<dbReference type="Gene3D" id="3.40.960.10">
    <property type="entry name" value="VSR Endonuclease"/>
    <property type="match status" value="1"/>
</dbReference>
<proteinExistence type="predicted"/>
<dbReference type="Pfam" id="PF04480">
    <property type="entry name" value="DUF559"/>
    <property type="match status" value="1"/>
</dbReference>
<feature type="domain" description="DUF559" evidence="1">
    <location>
        <begin position="247"/>
        <end position="313"/>
    </location>
</feature>
<evidence type="ECO:0000259" key="1">
    <source>
        <dbReference type="Pfam" id="PF04480"/>
    </source>
</evidence>
<accession>A0A937RHN4</accession>
<dbReference type="Proteomes" id="UP000604475">
    <property type="component" value="Unassembled WGS sequence"/>
</dbReference>
<evidence type="ECO:0000313" key="3">
    <source>
        <dbReference type="EMBL" id="MBL7632421.1"/>
    </source>
</evidence>
<feature type="domain" description="AbiEi antitoxin N-terminal" evidence="2">
    <location>
        <begin position="20"/>
        <end position="64"/>
    </location>
</feature>
<gene>
    <name evidence="3" type="ORF">I7412_35750</name>
</gene>
<reference evidence="3" key="1">
    <citation type="submission" date="2020-12" db="EMBL/GenBank/DDBJ databases">
        <title>Genomic characterization of non-nitrogen-fixing Frankia strains.</title>
        <authorList>
            <person name="Carlos-Shanley C."/>
            <person name="Guerra T."/>
            <person name="Hahn D."/>
        </authorList>
    </citation>
    <scope>NUCLEOTIDE SEQUENCE</scope>
    <source>
        <strain evidence="3">CN6</strain>
    </source>
</reference>
<keyword evidence="4" id="KW-1185">Reference proteome</keyword>
<organism evidence="3 4">
    <name type="scientific">Frankia nepalensis</name>
    <dbReference type="NCBI Taxonomy" id="1836974"/>
    <lineage>
        <taxon>Bacteria</taxon>
        <taxon>Bacillati</taxon>
        <taxon>Actinomycetota</taxon>
        <taxon>Actinomycetes</taxon>
        <taxon>Frankiales</taxon>
        <taxon>Frankiaceae</taxon>
        <taxon>Frankia</taxon>
    </lineage>
</organism>
<dbReference type="InterPro" id="IPR011335">
    <property type="entry name" value="Restrct_endonuc-II-like"/>
</dbReference>
<dbReference type="EMBL" id="JAEACQ010000322">
    <property type="protein sequence ID" value="MBL7632421.1"/>
    <property type="molecule type" value="Genomic_DNA"/>
</dbReference>
<dbReference type="Pfam" id="PF13338">
    <property type="entry name" value="AbiEi_4"/>
    <property type="match status" value="1"/>
</dbReference>
<protein>
    <submittedName>
        <fullName evidence="3">DUF559 domain-containing protein</fullName>
    </submittedName>
</protein>
<dbReference type="InterPro" id="IPR007569">
    <property type="entry name" value="DUF559"/>
</dbReference>
<sequence>MGADGEDRAARVYPGMAEALRVAGWQHGVVTRDQALNAGLTRGQMRQLVRTGGWARPFPGTYLVEGADPFLGRVRAALLRRPEAVVCGVTAARLLNLRGLPRRHQADAEPVHLLVSGSIARSAVPGVLLRFGTCHQAQLWWRDGIPVTSVTRTLADLVLAWDRSQAVALLDAAAHDRRLRDVAEVAAQMFGRHGTAARVRWLADVDARAESPLESRLRLVLGDRGLSPPEVQYVVRDESGFFVARADLAYPAHRLLVEADGVAFHGDEGGDPRPLHRDRERQNALSRLGWKVLRFTWPDVLARPDHVAALVRALLRG</sequence>
<dbReference type="InterPro" id="IPR025159">
    <property type="entry name" value="AbiEi_N"/>
</dbReference>
<comment type="caution">
    <text evidence="3">The sequence shown here is derived from an EMBL/GenBank/DDBJ whole genome shotgun (WGS) entry which is preliminary data.</text>
</comment>
<evidence type="ECO:0000313" key="4">
    <source>
        <dbReference type="Proteomes" id="UP000604475"/>
    </source>
</evidence>
<dbReference type="AlphaFoldDB" id="A0A937RHN4"/>
<dbReference type="SUPFAM" id="SSF52980">
    <property type="entry name" value="Restriction endonuclease-like"/>
    <property type="match status" value="1"/>
</dbReference>